<keyword evidence="2" id="KW-1185">Reference proteome</keyword>
<name>A0A835Z4P0_9STRA</name>
<accession>A0A835Z4P0</accession>
<reference evidence="1" key="1">
    <citation type="submission" date="2021-02" db="EMBL/GenBank/DDBJ databases">
        <title>First Annotated Genome of the Yellow-green Alga Tribonema minus.</title>
        <authorList>
            <person name="Mahan K.M."/>
        </authorList>
    </citation>
    <scope>NUCLEOTIDE SEQUENCE</scope>
    <source>
        <strain evidence="1">UTEX B ZZ1240</strain>
    </source>
</reference>
<dbReference type="AlphaFoldDB" id="A0A835Z4P0"/>
<proteinExistence type="predicted"/>
<evidence type="ECO:0000313" key="2">
    <source>
        <dbReference type="Proteomes" id="UP000664859"/>
    </source>
</evidence>
<gene>
    <name evidence="1" type="ORF">JKP88DRAFT_156905</name>
</gene>
<evidence type="ECO:0000313" key="1">
    <source>
        <dbReference type="EMBL" id="KAG5186388.1"/>
    </source>
</evidence>
<dbReference type="EMBL" id="JAFCMP010000112">
    <property type="protein sequence ID" value="KAG5186388.1"/>
    <property type="molecule type" value="Genomic_DNA"/>
</dbReference>
<comment type="caution">
    <text evidence="1">The sequence shown here is derived from an EMBL/GenBank/DDBJ whole genome shotgun (WGS) entry which is preliminary data.</text>
</comment>
<sequence length="163" mass="18524">MSDSIRRQELEDVLKAQGLDLRSDSALCRAYICGSLDSFYTPELIAFICGVHKYLYEYTDYAQKCAEILPRVARMLAPALGGYENALVYTKKYETPMLKAESLAKFGLPSTWPWLPDDTLITSTFTVDTAIANHPTQPSSKRNMPPRPFVKHRPRELEKLNFS</sequence>
<dbReference type="Proteomes" id="UP000664859">
    <property type="component" value="Unassembled WGS sequence"/>
</dbReference>
<protein>
    <submittedName>
        <fullName evidence="1">Uncharacterized protein</fullName>
    </submittedName>
</protein>
<organism evidence="1 2">
    <name type="scientific">Tribonema minus</name>
    <dbReference type="NCBI Taxonomy" id="303371"/>
    <lineage>
        <taxon>Eukaryota</taxon>
        <taxon>Sar</taxon>
        <taxon>Stramenopiles</taxon>
        <taxon>Ochrophyta</taxon>
        <taxon>PX clade</taxon>
        <taxon>Xanthophyceae</taxon>
        <taxon>Tribonematales</taxon>
        <taxon>Tribonemataceae</taxon>
        <taxon>Tribonema</taxon>
    </lineage>
</organism>